<reference evidence="2" key="1">
    <citation type="submission" date="2023-01" db="EMBL/GenBank/DDBJ databases">
        <title>Human gut microbiome strain richness.</title>
        <authorList>
            <person name="Chen-Liaw A."/>
        </authorList>
    </citation>
    <scope>NUCLEOTIDE SEQUENCE</scope>
    <source>
        <strain evidence="2">1001287st1_F4_1001285I_161205</strain>
    </source>
</reference>
<dbReference type="CDD" id="cd00093">
    <property type="entry name" value="HTH_XRE"/>
    <property type="match status" value="1"/>
</dbReference>
<feature type="domain" description="HTH cro/C1-type" evidence="1">
    <location>
        <begin position="7"/>
        <end position="38"/>
    </location>
</feature>
<name>A0AAW6CAQ3_FLAPL</name>
<gene>
    <name evidence="2" type="ORF">PNE06_03360</name>
</gene>
<dbReference type="PROSITE" id="PS50943">
    <property type="entry name" value="HTH_CROC1"/>
    <property type="match status" value="1"/>
</dbReference>
<dbReference type="InterPro" id="IPR010982">
    <property type="entry name" value="Lambda_DNA-bd_dom_sf"/>
</dbReference>
<dbReference type="EMBL" id="JAQLWV010000004">
    <property type="protein sequence ID" value="MDB7932107.1"/>
    <property type="molecule type" value="Genomic_DNA"/>
</dbReference>
<sequence>MCITTKLRTLRLEYGVSLTELAERGGVSNQLISRMELGDVPRTEHKEVLAAAALSGVIAARRASLDGLERNYQASKGQLLIPMEDNDHEL</sequence>
<protein>
    <submittedName>
        <fullName evidence="2">Helix-turn-helix transcriptional regulator</fullName>
    </submittedName>
</protein>
<dbReference type="InterPro" id="IPR001387">
    <property type="entry name" value="Cro/C1-type_HTH"/>
</dbReference>
<dbReference type="AlphaFoldDB" id="A0AAW6CAQ3"/>
<evidence type="ECO:0000259" key="1">
    <source>
        <dbReference type="PROSITE" id="PS50943"/>
    </source>
</evidence>
<dbReference type="GO" id="GO:0003677">
    <property type="term" value="F:DNA binding"/>
    <property type="evidence" value="ECO:0007669"/>
    <property type="project" value="InterPro"/>
</dbReference>
<evidence type="ECO:0000313" key="2">
    <source>
        <dbReference type="EMBL" id="MDB7932107.1"/>
    </source>
</evidence>
<organism evidence="2 3">
    <name type="scientific">Flavonifractor plautii</name>
    <name type="common">Fusobacterium plautii</name>
    <dbReference type="NCBI Taxonomy" id="292800"/>
    <lineage>
        <taxon>Bacteria</taxon>
        <taxon>Bacillati</taxon>
        <taxon>Bacillota</taxon>
        <taxon>Clostridia</taxon>
        <taxon>Eubacteriales</taxon>
        <taxon>Oscillospiraceae</taxon>
        <taxon>Flavonifractor</taxon>
    </lineage>
</organism>
<evidence type="ECO:0000313" key="3">
    <source>
        <dbReference type="Proteomes" id="UP001211173"/>
    </source>
</evidence>
<accession>A0AAW6CAQ3</accession>
<proteinExistence type="predicted"/>
<dbReference type="RefSeq" id="WP_195325274.1">
    <property type="nucleotide sequence ID" value="NZ_JADMVZ010000006.1"/>
</dbReference>
<dbReference type="Proteomes" id="UP001211173">
    <property type="component" value="Unassembled WGS sequence"/>
</dbReference>
<dbReference type="Gene3D" id="1.10.260.40">
    <property type="entry name" value="lambda repressor-like DNA-binding domains"/>
    <property type="match status" value="1"/>
</dbReference>
<comment type="caution">
    <text evidence="2">The sequence shown here is derived from an EMBL/GenBank/DDBJ whole genome shotgun (WGS) entry which is preliminary data.</text>
</comment>
<dbReference type="SUPFAM" id="SSF47413">
    <property type="entry name" value="lambda repressor-like DNA-binding domains"/>
    <property type="match status" value="1"/>
</dbReference>
<dbReference type="Pfam" id="PF13560">
    <property type="entry name" value="HTH_31"/>
    <property type="match status" value="1"/>
</dbReference>